<dbReference type="GO" id="GO:0008270">
    <property type="term" value="F:zinc ion binding"/>
    <property type="evidence" value="ECO:0007669"/>
    <property type="project" value="UniProtKB-KW"/>
</dbReference>
<dbReference type="PROSITE" id="PS00518">
    <property type="entry name" value="ZF_RING_1"/>
    <property type="match status" value="1"/>
</dbReference>
<proteinExistence type="predicted"/>
<accession>A0A452TT49</accession>
<feature type="domain" description="RING-type" evidence="5">
    <location>
        <begin position="19"/>
        <end position="43"/>
    </location>
</feature>
<organism evidence="6">
    <name type="scientific">Ursus maritimus</name>
    <name type="common">Polar bear</name>
    <name type="synonym">Thalarctos maritimus</name>
    <dbReference type="NCBI Taxonomy" id="29073"/>
    <lineage>
        <taxon>Eukaryota</taxon>
        <taxon>Metazoa</taxon>
        <taxon>Chordata</taxon>
        <taxon>Craniata</taxon>
        <taxon>Vertebrata</taxon>
        <taxon>Euteleostomi</taxon>
        <taxon>Mammalia</taxon>
        <taxon>Eutheria</taxon>
        <taxon>Laurasiatheria</taxon>
        <taxon>Carnivora</taxon>
        <taxon>Caniformia</taxon>
        <taxon>Ursidae</taxon>
        <taxon>Ursus</taxon>
    </lineage>
</organism>
<dbReference type="Gene3D" id="3.30.40.10">
    <property type="entry name" value="Zinc/RING finger domain, C3HC4 (zinc finger)"/>
    <property type="match status" value="1"/>
</dbReference>
<keyword evidence="2 4" id="KW-0863">Zinc-finger</keyword>
<sequence length="80" mass="9089">QYPFQIKTLSKPGRKRILCPICLEVFRNPVTTACGHNFCMTCLQAQIPIRLAPLELFPMLIGMKCKLFAVFRRGLSHPNA</sequence>
<dbReference type="Pfam" id="PF13445">
    <property type="entry name" value="zf-RING_UBOX"/>
    <property type="match status" value="1"/>
</dbReference>
<evidence type="ECO:0000256" key="3">
    <source>
        <dbReference type="ARBA" id="ARBA00022833"/>
    </source>
</evidence>
<dbReference type="PROSITE" id="PS50089">
    <property type="entry name" value="ZF_RING_2"/>
    <property type="match status" value="1"/>
</dbReference>
<reference evidence="6" key="1">
    <citation type="submission" date="2019-03" db="UniProtKB">
        <authorList>
            <consortium name="Ensembl"/>
        </authorList>
    </citation>
    <scope>IDENTIFICATION</scope>
</reference>
<keyword evidence="3" id="KW-0862">Zinc</keyword>
<dbReference type="InterPro" id="IPR017907">
    <property type="entry name" value="Znf_RING_CS"/>
</dbReference>
<protein>
    <recommendedName>
        <fullName evidence="5">RING-type domain-containing protein</fullName>
    </recommendedName>
</protein>
<evidence type="ECO:0000259" key="5">
    <source>
        <dbReference type="PROSITE" id="PS50089"/>
    </source>
</evidence>
<dbReference type="Ensembl" id="ENSUMAT00000013647.1">
    <property type="protein sequence ID" value="ENSUMAP00000011467.1"/>
    <property type="gene ID" value="ENSUMAG00000008623.1"/>
</dbReference>
<dbReference type="InterPro" id="IPR001841">
    <property type="entry name" value="Znf_RING"/>
</dbReference>
<dbReference type="SMART" id="SM00184">
    <property type="entry name" value="RING"/>
    <property type="match status" value="1"/>
</dbReference>
<dbReference type="InterPro" id="IPR013083">
    <property type="entry name" value="Znf_RING/FYVE/PHD"/>
</dbReference>
<dbReference type="InterPro" id="IPR027370">
    <property type="entry name" value="Znf-RING_euk"/>
</dbReference>
<evidence type="ECO:0000256" key="2">
    <source>
        <dbReference type="ARBA" id="ARBA00022771"/>
    </source>
</evidence>
<keyword evidence="1" id="KW-0479">Metal-binding</keyword>
<evidence type="ECO:0000256" key="4">
    <source>
        <dbReference type="PROSITE-ProRule" id="PRU00175"/>
    </source>
</evidence>
<evidence type="ECO:0000313" key="6">
    <source>
        <dbReference type="Ensembl" id="ENSUMAP00000011467"/>
    </source>
</evidence>
<dbReference type="SUPFAM" id="SSF57850">
    <property type="entry name" value="RING/U-box"/>
    <property type="match status" value="1"/>
</dbReference>
<evidence type="ECO:0000256" key="1">
    <source>
        <dbReference type="ARBA" id="ARBA00022723"/>
    </source>
</evidence>
<dbReference type="AlphaFoldDB" id="A0A452TT49"/>
<name>A0A452TT49_URSMA</name>